<sequence>MLRNNMNSLLPFLKSDSDLTSSDCCSVPGTLSNLENNSSGSFGLLPPFPQIFHGRETELQDVVNILVQETAHIAILGAGDHIGLEKGSNMANRIAHHFTHAPLSLLVLDNLETTWETLSSRSDVEEFLSLLTDVPQMGLMITLRGAERPAKIKWTRPFLDPLGPLSNVAAQQTFIEVADEGHDDASIKELLELTGNLPLAVSLIASVVGSEGCTQALSRWKLERTQMLSDGYDQRSSLDISIMLSYTSSRMTPGAQELLRILSMLPDGLADADLVQAKLPIPDILACKATLIQTALAFVGQDQHLKVLVPIREHILHTHPPAKCLKLKLREHFHQILDIWSQFKNLNVPDIHPQISRNLGNFNTILSDGLGADEPDIVKTFSSILFLNQFYDRDQGTYSPLLLRLSGPMLHQKGNAIFGEYLIELLQSSDYLPDLDFNSHITLGTQYFESKDPLEQARWYRALGVYFRYGRSDLKILDTPPLLASVH</sequence>
<dbReference type="EMBL" id="JACAZI010000012">
    <property type="protein sequence ID" value="KAF7346903.1"/>
    <property type="molecule type" value="Genomic_DNA"/>
</dbReference>
<dbReference type="OrthoDB" id="1534087at2759"/>
<proteinExistence type="predicted"/>
<gene>
    <name evidence="1" type="ORF">MVEN_01442600</name>
</gene>
<keyword evidence="2" id="KW-1185">Reference proteome</keyword>
<reference evidence="1" key="1">
    <citation type="submission" date="2020-05" db="EMBL/GenBank/DDBJ databases">
        <title>Mycena genomes resolve the evolution of fungal bioluminescence.</title>
        <authorList>
            <person name="Tsai I.J."/>
        </authorList>
    </citation>
    <scope>NUCLEOTIDE SEQUENCE</scope>
    <source>
        <strain evidence="1">CCC161011</strain>
    </source>
</reference>
<dbReference type="AlphaFoldDB" id="A0A8H7CTJ0"/>
<comment type="caution">
    <text evidence="1">The sequence shown here is derived from an EMBL/GenBank/DDBJ whole genome shotgun (WGS) entry which is preliminary data.</text>
</comment>
<evidence type="ECO:0000313" key="2">
    <source>
        <dbReference type="Proteomes" id="UP000620124"/>
    </source>
</evidence>
<accession>A0A8H7CTJ0</accession>
<dbReference type="Proteomes" id="UP000620124">
    <property type="component" value="Unassembled WGS sequence"/>
</dbReference>
<protein>
    <submittedName>
        <fullName evidence="1">NB-ARC domain-containing protein</fullName>
    </submittedName>
</protein>
<organism evidence="1 2">
    <name type="scientific">Mycena venus</name>
    <dbReference type="NCBI Taxonomy" id="2733690"/>
    <lineage>
        <taxon>Eukaryota</taxon>
        <taxon>Fungi</taxon>
        <taxon>Dikarya</taxon>
        <taxon>Basidiomycota</taxon>
        <taxon>Agaricomycotina</taxon>
        <taxon>Agaricomycetes</taxon>
        <taxon>Agaricomycetidae</taxon>
        <taxon>Agaricales</taxon>
        <taxon>Marasmiineae</taxon>
        <taxon>Mycenaceae</taxon>
        <taxon>Mycena</taxon>
    </lineage>
</organism>
<evidence type="ECO:0000313" key="1">
    <source>
        <dbReference type="EMBL" id="KAF7346903.1"/>
    </source>
</evidence>
<name>A0A8H7CTJ0_9AGAR</name>